<dbReference type="Proteomes" id="UP000663829">
    <property type="component" value="Unassembled WGS sequence"/>
</dbReference>
<evidence type="ECO:0000256" key="2">
    <source>
        <dbReference type="ARBA" id="ARBA00022771"/>
    </source>
</evidence>
<evidence type="ECO:0000259" key="6">
    <source>
        <dbReference type="PROSITE" id="PS50119"/>
    </source>
</evidence>
<dbReference type="SUPFAM" id="SSF49899">
    <property type="entry name" value="Concanavalin A-like lectins/glucanases"/>
    <property type="match status" value="1"/>
</dbReference>
<dbReference type="Gene3D" id="2.60.120.920">
    <property type="match status" value="1"/>
</dbReference>
<dbReference type="PROSITE" id="PS50188">
    <property type="entry name" value="B302_SPRY"/>
    <property type="match status" value="1"/>
</dbReference>
<evidence type="ECO:0000256" key="3">
    <source>
        <dbReference type="ARBA" id="ARBA00022833"/>
    </source>
</evidence>
<evidence type="ECO:0000256" key="4">
    <source>
        <dbReference type="ARBA" id="ARBA00023054"/>
    </source>
</evidence>
<evidence type="ECO:0000256" key="1">
    <source>
        <dbReference type="ARBA" id="ARBA00022723"/>
    </source>
</evidence>
<feature type="domain" description="B30.2/SPRY" evidence="7">
    <location>
        <begin position="516"/>
        <end position="700"/>
    </location>
</feature>
<dbReference type="AlphaFoldDB" id="A0A813TXT9"/>
<comment type="caution">
    <text evidence="8">The sequence shown here is derived from an EMBL/GenBank/DDBJ whole genome shotgun (WGS) entry which is preliminary data.</text>
</comment>
<evidence type="ECO:0000256" key="5">
    <source>
        <dbReference type="PROSITE-ProRule" id="PRU00024"/>
    </source>
</evidence>
<dbReference type="SUPFAM" id="SSF57850">
    <property type="entry name" value="RING/U-box"/>
    <property type="match status" value="1"/>
</dbReference>
<dbReference type="InterPro" id="IPR013083">
    <property type="entry name" value="Znf_RING/FYVE/PHD"/>
</dbReference>
<dbReference type="Proteomes" id="UP000681722">
    <property type="component" value="Unassembled WGS sequence"/>
</dbReference>
<protein>
    <submittedName>
        <fullName evidence="8">Uncharacterized protein</fullName>
    </submittedName>
</protein>
<dbReference type="PANTHER" id="PTHR24099">
    <property type="entry name" value="E3 UBIQUITIN-PROTEIN LIGASE TRIM36-RELATED"/>
    <property type="match status" value="1"/>
</dbReference>
<feature type="domain" description="B box-type" evidence="6">
    <location>
        <begin position="277"/>
        <end position="318"/>
    </location>
</feature>
<dbReference type="EMBL" id="CAJNOQ010000571">
    <property type="protein sequence ID" value="CAF0815959.1"/>
    <property type="molecule type" value="Genomic_DNA"/>
</dbReference>
<sequence length="702" mass="79704">MDIELRCPLCKDYYRLPLYLPCHHSLCATCAHSIQQNISVDISQNVNSKSKHNKNIVVRNSITGSDLGSLSFASDLDKLSLISDNDSGVAVSSASSSSSCSSSITRPNSLIVSPIVPPALPEISILNGMSFTSSTKNPLLSITKTTTTSSYSTYLQCPICSKYIYMDQTGVKSLPENHLLKDILIRYIETKKISAKELLPKCQLCEEQQPQQSDKNNNFNIQDNIIQLCEQCLVYYCEKCREQYHPIRGPYAKHNFIKQTDYLSHLSSPTKIISSSIDNKICPDHQNRLLNLYCIYCHIECCQQCMQENHVQHETIPILQATKAYKTQLSTQLQNLSEKAKQGTDFLTKLKTYPDHIKKNCCSFQSSIIKEIDILIQTLETKKRELVDVIENEKERKISIIKQQCTENTFHIQRTTGFLQFCVEALKESDPTAYLQVCHGFNTKCNELYGSFSEEFEPKPHTSHEFDLIFNTENLLREIHRLQFQQMKAPLSPRFNIEQCTCDDSGSGTLAWYTRDRSTIQSFILELDDGTLSIYWFTFNPRIAHPDITFLSVNSDAVTCQSYEDRVVLGNVGFRKGVHYWELTINRYDDKPDPAFGVARFDVSKDYMLGKDSKSWCMYIDSERSWFMHNGQHTNRQVGGIGVGSVIGLLLDLNNGTLSFYVNDEPQGPVAFTNLHGIFYPAISLNKNVHVTLQSGLDPPID</sequence>
<evidence type="ECO:0000313" key="8">
    <source>
        <dbReference type="EMBL" id="CAF0815959.1"/>
    </source>
</evidence>
<dbReference type="Gene3D" id="4.10.830.40">
    <property type="match status" value="1"/>
</dbReference>
<keyword evidence="2 5" id="KW-0863">Zinc-finger</keyword>
<dbReference type="SMART" id="SM00502">
    <property type="entry name" value="BBC"/>
    <property type="match status" value="1"/>
</dbReference>
<dbReference type="InterPro" id="IPR003877">
    <property type="entry name" value="SPRY_dom"/>
</dbReference>
<dbReference type="Pfam" id="PF00622">
    <property type="entry name" value="SPRY"/>
    <property type="match status" value="1"/>
</dbReference>
<evidence type="ECO:0000313" key="9">
    <source>
        <dbReference type="EMBL" id="CAF3602050.1"/>
    </source>
</evidence>
<dbReference type="SUPFAM" id="SSF57845">
    <property type="entry name" value="B-box zinc-binding domain"/>
    <property type="match status" value="1"/>
</dbReference>
<dbReference type="Pfam" id="PF00643">
    <property type="entry name" value="zf-B_box"/>
    <property type="match status" value="1"/>
</dbReference>
<evidence type="ECO:0000259" key="7">
    <source>
        <dbReference type="PROSITE" id="PS50188"/>
    </source>
</evidence>
<keyword evidence="1" id="KW-0479">Metal-binding</keyword>
<keyword evidence="3" id="KW-0862">Zinc</keyword>
<dbReference type="SMART" id="SM00184">
    <property type="entry name" value="RING"/>
    <property type="match status" value="1"/>
</dbReference>
<dbReference type="InterPro" id="IPR013320">
    <property type="entry name" value="ConA-like_dom_sf"/>
</dbReference>
<dbReference type="InterPro" id="IPR050617">
    <property type="entry name" value="E3_ligase_FN3/SPRY"/>
</dbReference>
<organism evidence="8 10">
    <name type="scientific">Didymodactylos carnosus</name>
    <dbReference type="NCBI Taxonomy" id="1234261"/>
    <lineage>
        <taxon>Eukaryota</taxon>
        <taxon>Metazoa</taxon>
        <taxon>Spiralia</taxon>
        <taxon>Gnathifera</taxon>
        <taxon>Rotifera</taxon>
        <taxon>Eurotatoria</taxon>
        <taxon>Bdelloidea</taxon>
        <taxon>Philodinida</taxon>
        <taxon>Philodinidae</taxon>
        <taxon>Didymodactylos</taxon>
    </lineage>
</organism>
<dbReference type="SMART" id="SM00449">
    <property type="entry name" value="SPRY"/>
    <property type="match status" value="1"/>
</dbReference>
<gene>
    <name evidence="8" type="ORF">GPM918_LOCUS4287</name>
    <name evidence="9" type="ORF">SRO942_LOCUS4288</name>
</gene>
<dbReference type="InterPro" id="IPR001870">
    <property type="entry name" value="B30.2/SPRY"/>
</dbReference>
<dbReference type="CDD" id="cd12889">
    <property type="entry name" value="SPRY_PRY_TRIM67_9"/>
    <property type="match status" value="1"/>
</dbReference>
<proteinExistence type="predicted"/>
<dbReference type="EMBL" id="CAJOBC010000571">
    <property type="protein sequence ID" value="CAF3602050.1"/>
    <property type="molecule type" value="Genomic_DNA"/>
</dbReference>
<keyword evidence="10" id="KW-1185">Reference proteome</keyword>
<dbReference type="FunFam" id="2.60.120.920:FF:000009">
    <property type="entry name" value="E3 ubiquitin-protein ligase TRIM9 isoform X1"/>
    <property type="match status" value="1"/>
</dbReference>
<dbReference type="InterPro" id="IPR001841">
    <property type="entry name" value="Znf_RING"/>
</dbReference>
<dbReference type="Gene3D" id="3.30.160.60">
    <property type="entry name" value="Classic Zinc Finger"/>
    <property type="match status" value="1"/>
</dbReference>
<accession>A0A813TXT9</accession>
<evidence type="ECO:0000313" key="10">
    <source>
        <dbReference type="Proteomes" id="UP000663829"/>
    </source>
</evidence>
<keyword evidence="4" id="KW-0175">Coiled coil</keyword>
<dbReference type="OrthoDB" id="295536at2759"/>
<reference evidence="8" key="1">
    <citation type="submission" date="2021-02" db="EMBL/GenBank/DDBJ databases">
        <authorList>
            <person name="Nowell W R."/>
        </authorList>
    </citation>
    <scope>NUCLEOTIDE SEQUENCE</scope>
</reference>
<dbReference type="PANTHER" id="PTHR24099:SF15">
    <property type="entry name" value="E3 UBIQUITIN-PROTEIN LIGASE TRIM9"/>
    <property type="match status" value="1"/>
</dbReference>
<dbReference type="PROSITE" id="PS50119">
    <property type="entry name" value="ZF_BBOX"/>
    <property type="match status" value="1"/>
</dbReference>
<dbReference type="Gene3D" id="1.20.5.170">
    <property type="match status" value="1"/>
</dbReference>
<dbReference type="InterPro" id="IPR043136">
    <property type="entry name" value="B30.2/SPRY_sf"/>
</dbReference>
<dbReference type="Gene3D" id="3.30.40.10">
    <property type="entry name" value="Zinc/RING finger domain, C3HC4 (zinc finger)"/>
    <property type="match status" value="1"/>
</dbReference>
<dbReference type="InterPro" id="IPR000315">
    <property type="entry name" value="Znf_B-box"/>
</dbReference>
<dbReference type="GO" id="GO:0008270">
    <property type="term" value="F:zinc ion binding"/>
    <property type="evidence" value="ECO:0007669"/>
    <property type="project" value="UniProtKB-KW"/>
</dbReference>
<name>A0A813TXT9_9BILA</name>
<dbReference type="InterPro" id="IPR003649">
    <property type="entry name" value="Bbox_C"/>
</dbReference>